<accession>A0A8J2HA64</accession>
<dbReference type="Proteomes" id="UP000786811">
    <property type="component" value="Unassembled WGS sequence"/>
</dbReference>
<dbReference type="OrthoDB" id="7119602at2759"/>
<gene>
    <name evidence="1" type="ORF">HICCMSTLAB_LOCUS4001</name>
</gene>
<reference evidence="1" key="1">
    <citation type="submission" date="2021-04" db="EMBL/GenBank/DDBJ databases">
        <authorList>
            <person name="Chebbi M.A.C M."/>
        </authorList>
    </citation>
    <scope>NUCLEOTIDE SEQUENCE</scope>
</reference>
<proteinExistence type="predicted"/>
<sequence>MSQIVASVQNDGRIQFDGSFKRIYLPHMQLVNKDGSFTIMSSQDLLNLNQKLRSGQLQATSQYRIIGLNGFSYILSNHQLQRLANHEVAAIHNAQTIDQPGFGHLFFYIDNSGTLQSFVYDWNLDDALARVSQEGYPNSQSPDSYHHNRYSYALNRDASL</sequence>
<dbReference type="EMBL" id="CAJNRD030001118">
    <property type="protein sequence ID" value="CAG5084054.1"/>
    <property type="molecule type" value="Genomic_DNA"/>
</dbReference>
<organism evidence="1 2">
    <name type="scientific">Cotesia congregata</name>
    <name type="common">Parasitoid wasp</name>
    <name type="synonym">Apanteles congregatus</name>
    <dbReference type="NCBI Taxonomy" id="51543"/>
    <lineage>
        <taxon>Eukaryota</taxon>
        <taxon>Metazoa</taxon>
        <taxon>Ecdysozoa</taxon>
        <taxon>Arthropoda</taxon>
        <taxon>Hexapoda</taxon>
        <taxon>Insecta</taxon>
        <taxon>Pterygota</taxon>
        <taxon>Neoptera</taxon>
        <taxon>Endopterygota</taxon>
        <taxon>Hymenoptera</taxon>
        <taxon>Apocrita</taxon>
        <taxon>Ichneumonoidea</taxon>
        <taxon>Braconidae</taxon>
        <taxon>Microgastrinae</taxon>
        <taxon>Cotesia</taxon>
    </lineage>
</organism>
<dbReference type="AlphaFoldDB" id="A0A8J2HA64"/>
<protein>
    <submittedName>
        <fullName evidence="1">Uncharacterized protein</fullName>
    </submittedName>
</protein>
<name>A0A8J2HA64_COTCN</name>
<evidence type="ECO:0000313" key="2">
    <source>
        <dbReference type="Proteomes" id="UP000786811"/>
    </source>
</evidence>
<evidence type="ECO:0000313" key="1">
    <source>
        <dbReference type="EMBL" id="CAG5084054.1"/>
    </source>
</evidence>
<comment type="caution">
    <text evidence="1">The sequence shown here is derived from an EMBL/GenBank/DDBJ whole genome shotgun (WGS) entry which is preliminary data.</text>
</comment>
<keyword evidence="2" id="KW-1185">Reference proteome</keyword>